<name>A0ABN5BXC2_9FLAO</name>
<gene>
    <name evidence="1" type="ORF">BAZ09_016585</name>
</gene>
<reference evidence="1 2" key="1">
    <citation type="submission" date="2017-09" db="EMBL/GenBank/DDBJ databases">
        <title>Complete circularized genomes of four mosquito-derived Elizabethkingia anophelis isolates.</title>
        <authorList>
            <person name="Nicholson A.C."/>
            <person name="Xu J."/>
        </authorList>
    </citation>
    <scope>NUCLEOTIDE SEQUENCE [LARGE SCALE GENOMIC DNA]</scope>
    <source>
        <strain evidence="1 2">R26</strain>
    </source>
</reference>
<dbReference type="RefSeq" id="WP_009092115.1">
    <property type="nucleotide sequence ID" value="NZ_ANIW01000048.1"/>
</dbReference>
<sequence>MKYKLIKYKTKLALTTRAMNCVLTFEKYIFGFKIGTKVVNVYLSDYVTWKDFFNNWDESIKNGQLYSKEAFRITNF</sequence>
<dbReference type="Proteomes" id="UP000190057">
    <property type="component" value="Chromosome"/>
</dbReference>
<evidence type="ECO:0000313" key="2">
    <source>
        <dbReference type="Proteomes" id="UP000190057"/>
    </source>
</evidence>
<keyword evidence="2" id="KW-1185">Reference proteome</keyword>
<dbReference type="EMBL" id="CP023401">
    <property type="protein sequence ID" value="ATC37760.1"/>
    <property type="molecule type" value="Genomic_DNA"/>
</dbReference>
<dbReference type="GeneID" id="56686108"/>
<accession>A0ABN5BXC2</accession>
<evidence type="ECO:0000313" key="1">
    <source>
        <dbReference type="EMBL" id="ATC37760.1"/>
    </source>
</evidence>
<organism evidence="1 2">
    <name type="scientific">Elizabethkingia anophelis R26</name>
    <dbReference type="NCBI Taxonomy" id="1246994"/>
    <lineage>
        <taxon>Bacteria</taxon>
        <taxon>Pseudomonadati</taxon>
        <taxon>Bacteroidota</taxon>
        <taxon>Flavobacteriia</taxon>
        <taxon>Flavobacteriales</taxon>
        <taxon>Weeksellaceae</taxon>
        <taxon>Elizabethkingia</taxon>
    </lineage>
</organism>
<evidence type="ECO:0008006" key="3">
    <source>
        <dbReference type="Google" id="ProtNLM"/>
    </source>
</evidence>
<protein>
    <recommendedName>
        <fullName evidence="3">Integrase</fullName>
    </recommendedName>
</protein>
<proteinExistence type="predicted"/>